<dbReference type="EMBL" id="JAQIZT010000001">
    <property type="protein sequence ID" value="KAJ7013961.1"/>
    <property type="molecule type" value="Genomic_DNA"/>
</dbReference>
<protein>
    <submittedName>
        <fullName evidence="2">Uncharacterized protein</fullName>
    </submittedName>
</protein>
<dbReference type="AlphaFoldDB" id="A0AAD6RSM7"/>
<evidence type="ECO:0000313" key="2">
    <source>
        <dbReference type="EMBL" id="KAJ7013961.1"/>
    </source>
</evidence>
<feature type="compositionally biased region" description="Basic and acidic residues" evidence="1">
    <location>
        <begin position="66"/>
        <end position="80"/>
    </location>
</feature>
<gene>
    <name evidence="2" type="ORF">NC653_003549</name>
</gene>
<organism evidence="2 3">
    <name type="scientific">Populus alba x Populus x berolinensis</name>
    <dbReference type="NCBI Taxonomy" id="444605"/>
    <lineage>
        <taxon>Eukaryota</taxon>
        <taxon>Viridiplantae</taxon>
        <taxon>Streptophyta</taxon>
        <taxon>Embryophyta</taxon>
        <taxon>Tracheophyta</taxon>
        <taxon>Spermatophyta</taxon>
        <taxon>Magnoliopsida</taxon>
        <taxon>eudicotyledons</taxon>
        <taxon>Gunneridae</taxon>
        <taxon>Pentapetalae</taxon>
        <taxon>rosids</taxon>
        <taxon>fabids</taxon>
        <taxon>Malpighiales</taxon>
        <taxon>Salicaceae</taxon>
        <taxon>Saliceae</taxon>
        <taxon>Populus</taxon>
    </lineage>
</organism>
<reference evidence="2 3" key="1">
    <citation type="journal article" date="2023" name="Mol. Ecol. Resour.">
        <title>Chromosome-level genome assembly of a triploid poplar Populus alba 'Berolinensis'.</title>
        <authorList>
            <person name="Chen S."/>
            <person name="Yu Y."/>
            <person name="Wang X."/>
            <person name="Wang S."/>
            <person name="Zhang T."/>
            <person name="Zhou Y."/>
            <person name="He R."/>
            <person name="Meng N."/>
            <person name="Wang Y."/>
            <person name="Liu W."/>
            <person name="Liu Z."/>
            <person name="Liu J."/>
            <person name="Guo Q."/>
            <person name="Huang H."/>
            <person name="Sederoff R.R."/>
            <person name="Wang G."/>
            <person name="Qu G."/>
            <person name="Chen S."/>
        </authorList>
    </citation>
    <scope>NUCLEOTIDE SEQUENCE [LARGE SCALE GENOMIC DNA]</scope>
    <source>
        <strain evidence="2">SC-2020</strain>
    </source>
</reference>
<evidence type="ECO:0000313" key="3">
    <source>
        <dbReference type="Proteomes" id="UP001164929"/>
    </source>
</evidence>
<dbReference type="Proteomes" id="UP001164929">
    <property type="component" value="Chromosome 1"/>
</dbReference>
<proteinExistence type="predicted"/>
<evidence type="ECO:0000256" key="1">
    <source>
        <dbReference type="SAM" id="MobiDB-lite"/>
    </source>
</evidence>
<accession>A0AAD6RSM7</accession>
<sequence length="80" mass="8911">MPCSNTSQNNTSFYISLTSLHHMSSMASVLRVSTTLCNLTLTVLTRAVSFTKDSGSHEPNHRRKQERLTNADENDLGKVE</sequence>
<comment type="caution">
    <text evidence="2">The sequence shown here is derived from an EMBL/GenBank/DDBJ whole genome shotgun (WGS) entry which is preliminary data.</text>
</comment>
<feature type="region of interest" description="Disordered" evidence="1">
    <location>
        <begin position="50"/>
        <end position="80"/>
    </location>
</feature>
<keyword evidence="3" id="KW-1185">Reference proteome</keyword>
<name>A0AAD6RSM7_9ROSI</name>